<proteinExistence type="predicted"/>
<organism evidence="2 3">
    <name type="scientific">Diploptera punctata</name>
    <name type="common">Pacific beetle cockroach</name>
    <dbReference type="NCBI Taxonomy" id="6984"/>
    <lineage>
        <taxon>Eukaryota</taxon>
        <taxon>Metazoa</taxon>
        <taxon>Ecdysozoa</taxon>
        <taxon>Arthropoda</taxon>
        <taxon>Hexapoda</taxon>
        <taxon>Insecta</taxon>
        <taxon>Pterygota</taxon>
        <taxon>Neoptera</taxon>
        <taxon>Polyneoptera</taxon>
        <taxon>Dictyoptera</taxon>
        <taxon>Blattodea</taxon>
        <taxon>Blaberoidea</taxon>
        <taxon>Blaberidae</taxon>
        <taxon>Diplopterinae</taxon>
        <taxon>Diploptera</taxon>
    </lineage>
</organism>
<accession>A0AAD8EC13</accession>
<evidence type="ECO:0000256" key="1">
    <source>
        <dbReference type="SAM" id="MobiDB-lite"/>
    </source>
</evidence>
<evidence type="ECO:0000313" key="3">
    <source>
        <dbReference type="Proteomes" id="UP001233999"/>
    </source>
</evidence>
<feature type="compositionally biased region" description="Polar residues" evidence="1">
    <location>
        <begin position="65"/>
        <end position="75"/>
    </location>
</feature>
<comment type="caution">
    <text evidence="2">The sequence shown here is derived from an EMBL/GenBank/DDBJ whole genome shotgun (WGS) entry which is preliminary data.</text>
</comment>
<dbReference type="Proteomes" id="UP001233999">
    <property type="component" value="Unassembled WGS sequence"/>
</dbReference>
<protein>
    <submittedName>
        <fullName evidence="2">Uncharacterized protein</fullName>
    </submittedName>
</protein>
<reference evidence="2" key="2">
    <citation type="submission" date="2023-05" db="EMBL/GenBank/DDBJ databases">
        <authorList>
            <person name="Fouks B."/>
        </authorList>
    </citation>
    <scope>NUCLEOTIDE SEQUENCE</scope>
    <source>
        <strain evidence="2">Stay&amp;Tobe</strain>
        <tissue evidence="2">Testes</tissue>
    </source>
</reference>
<reference evidence="2" key="1">
    <citation type="journal article" date="2023" name="IScience">
        <title>Live-bearing cockroach genome reveals convergent evolutionary mechanisms linked to viviparity in insects and beyond.</title>
        <authorList>
            <person name="Fouks B."/>
            <person name="Harrison M.C."/>
            <person name="Mikhailova A.A."/>
            <person name="Marchal E."/>
            <person name="English S."/>
            <person name="Carruthers M."/>
            <person name="Jennings E.C."/>
            <person name="Chiamaka E.L."/>
            <person name="Frigard R.A."/>
            <person name="Pippel M."/>
            <person name="Attardo G.M."/>
            <person name="Benoit J.B."/>
            <person name="Bornberg-Bauer E."/>
            <person name="Tobe S.S."/>
        </authorList>
    </citation>
    <scope>NUCLEOTIDE SEQUENCE</scope>
    <source>
        <strain evidence="2">Stay&amp;Tobe</strain>
    </source>
</reference>
<evidence type="ECO:0000313" key="2">
    <source>
        <dbReference type="EMBL" id="KAJ9584262.1"/>
    </source>
</evidence>
<keyword evidence="3" id="KW-1185">Reference proteome</keyword>
<dbReference type="EMBL" id="JASPKZ010007434">
    <property type="protein sequence ID" value="KAJ9584262.1"/>
    <property type="molecule type" value="Genomic_DNA"/>
</dbReference>
<name>A0AAD8EC13_DIPPU</name>
<dbReference type="AlphaFoldDB" id="A0AAD8EC13"/>
<feature type="region of interest" description="Disordered" evidence="1">
    <location>
        <begin position="1"/>
        <end position="75"/>
    </location>
</feature>
<sequence>MKKRRINVTPGKSISAKDLQSSSGINKPPAPESSSKGMKKSSRQKAQPPETSGESDAESVVYAESNDSWNETDSASEVNVIPAFRQEDKKVWVNVVVYEAKNYPGMITKYYKEGPLVNMMDKDEILHQDKEIVCNINAPKKKGKRDIYDVPEMNRLPA</sequence>
<gene>
    <name evidence="2" type="ORF">L9F63_021384</name>
</gene>